<dbReference type="Gene3D" id="1.10.8.10">
    <property type="entry name" value="DNA helicase RuvA subunit, C-terminal domain"/>
    <property type="match status" value="1"/>
</dbReference>
<feature type="domain" description="SEP" evidence="3">
    <location>
        <begin position="206"/>
        <end position="271"/>
    </location>
</feature>
<dbReference type="SMART" id="SM00553">
    <property type="entry name" value="SEP"/>
    <property type="match status" value="1"/>
</dbReference>
<evidence type="ECO:0000256" key="1">
    <source>
        <dbReference type="SAM" id="MobiDB-lite"/>
    </source>
</evidence>
<dbReference type="PANTHER" id="PTHR23333:SF20">
    <property type="entry name" value="NSFL1 COFACTOR P47"/>
    <property type="match status" value="1"/>
</dbReference>
<dbReference type="SMART" id="SM00166">
    <property type="entry name" value="UBX"/>
    <property type="match status" value="1"/>
</dbReference>
<feature type="region of interest" description="Disordered" evidence="1">
    <location>
        <begin position="43"/>
        <end position="196"/>
    </location>
</feature>
<evidence type="ECO:0000313" key="4">
    <source>
        <dbReference type="EMBL" id="TPX61857.1"/>
    </source>
</evidence>
<dbReference type="InterPro" id="IPR012989">
    <property type="entry name" value="SEP_domain"/>
</dbReference>
<dbReference type="CDD" id="cd01770">
    <property type="entry name" value="UBX_UBXN2"/>
    <property type="match status" value="1"/>
</dbReference>
<dbReference type="CDD" id="cd14348">
    <property type="entry name" value="UBA_p47"/>
    <property type="match status" value="1"/>
</dbReference>
<evidence type="ECO:0000313" key="5">
    <source>
        <dbReference type="Proteomes" id="UP000318582"/>
    </source>
</evidence>
<dbReference type="PANTHER" id="PTHR23333">
    <property type="entry name" value="UBX DOMAIN CONTAINING PROTEIN"/>
    <property type="match status" value="1"/>
</dbReference>
<dbReference type="InterPro" id="IPR009060">
    <property type="entry name" value="UBA-like_sf"/>
</dbReference>
<dbReference type="GO" id="GO:0061025">
    <property type="term" value="P:membrane fusion"/>
    <property type="evidence" value="ECO:0007669"/>
    <property type="project" value="TreeGrafter"/>
</dbReference>
<reference evidence="4 5" key="1">
    <citation type="journal article" date="2019" name="Sci. Rep.">
        <title>Comparative genomics of chytrid fungi reveal insights into the obligate biotrophic and pathogenic lifestyle of Synchytrium endobioticum.</title>
        <authorList>
            <person name="van de Vossenberg B.T.L.H."/>
            <person name="Warris S."/>
            <person name="Nguyen H.D.T."/>
            <person name="van Gent-Pelzer M.P.E."/>
            <person name="Joly D.L."/>
            <person name="van de Geest H.C."/>
            <person name="Bonants P.J.M."/>
            <person name="Smith D.S."/>
            <person name="Levesque C.A."/>
            <person name="van der Lee T.A.J."/>
        </authorList>
    </citation>
    <scope>NUCLEOTIDE SEQUENCE [LARGE SCALE GENOMIC DNA]</scope>
    <source>
        <strain evidence="4 5">CBS 809.83</strain>
    </source>
</reference>
<dbReference type="Proteomes" id="UP000318582">
    <property type="component" value="Unassembled WGS sequence"/>
</dbReference>
<dbReference type="Pfam" id="PF08059">
    <property type="entry name" value="SEP"/>
    <property type="match status" value="1"/>
</dbReference>
<dbReference type="Pfam" id="PF14555">
    <property type="entry name" value="UBA_4"/>
    <property type="match status" value="1"/>
</dbReference>
<proteinExistence type="predicted"/>
<dbReference type="STRING" id="109895.A0A507EEN0"/>
<dbReference type="PROSITE" id="PS50033">
    <property type="entry name" value="UBX"/>
    <property type="match status" value="1"/>
</dbReference>
<dbReference type="InterPro" id="IPR036241">
    <property type="entry name" value="NSFL1C_SEP_dom_sf"/>
</dbReference>
<dbReference type="SUPFAM" id="SSF102848">
    <property type="entry name" value="NSFL1 (p97 ATPase) cofactor p47, SEP domain"/>
    <property type="match status" value="1"/>
</dbReference>
<dbReference type="EMBL" id="QEAQ01000005">
    <property type="protein sequence ID" value="TPX61857.1"/>
    <property type="molecule type" value="Genomic_DNA"/>
</dbReference>
<gene>
    <name evidence="4" type="ORF">PhCBS80983_g00886</name>
</gene>
<dbReference type="AlphaFoldDB" id="A0A507EEN0"/>
<dbReference type="SUPFAM" id="SSF54236">
    <property type="entry name" value="Ubiquitin-like"/>
    <property type="match status" value="1"/>
</dbReference>
<dbReference type="FunFam" id="3.30.420.210:FF:000002">
    <property type="entry name" value="UBX domain-containing protein 1"/>
    <property type="match status" value="1"/>
</dbReference>
<keyword evidence="5" id="KW-1185">Reference proteome</keyword>
<dbReference type="PROSITE" id="PS51399">
    <property type="entry name" value="SEP"/>
    <property type="match status" value="1"/>
</dbReference>
<protein>
    <recommendedName>
        <fullName evidence="6">SEP domain-containing protein</fullName>
    </recommendedName>
</protein>
<dbReference type="InterPro" id="IPR029071">
    <property type="entry name" value="Ubiquitin-like_domsf"/>
</dbReference>
<accession>A0A507EEN0</accession>
<feature type="compositionally biased region" description="Low complexity" evidence="1">
    <location>
        <begin position="43"/>
        <end position="63"/>
    </location>
</feature>
<dbReference type="GO" id="GO:0043161">
    <property type="term" value="P:proteasome-mediated ubiquitin-dependent protein catabolic process"/>
    <property type="evidence" value="ECO:0007669"/>
    <property type="project" value="TreeGrafter"/>
</dbReference>
<dbReference type="GO" id="GO:0000045">
    <property type="term" value="P:autophagosome assembly"/>
    <property type="evidence" value="ECO:0007669"/>
    <property type="project" value="TreeGrafter"/>
</dbReference>
<evidence type="ECO:0008006" key="6">
    <source>
        <dbReference type="Google" id="ProtNLM"/>
    </source>
</evidence>
<comment type="caution">
    <text evidence="4">The sequence shown here is derived from an EMBL/GenBank/DDBJ whole genome shotgun (WGS) entry which is preliminary data.</text>
</comment>
<feature type="domain" description="UBX" evidence="2">
    <location>
        <begin position="331"/>
        <end position="408"/>
    </location>
</feature>
<name>A0A507EEN0_9FUNG</name>
<dbReference type="Pfam" id="PF00789">
    <property type="entry name" value="UBX"/>
    <property type="match status" value="1"/>
</dbReference>
<dbReference type="GO" id="GO:0005634">
    <property type="term" value="C:nucleus"/>
    <property type="evidence" value="ECO:0007669"/>
    <property type="project" value="TreeGrafter"/>
</dbReference>
<dbReference type="SUPFAM" id="SSF46934">
    <property type="entry name" value="UBA-like"/>
    <property type="match status" value="1"/>
</dbReference>
<feature type="compositionally biased region" description="Low complexity" evidence="1">
    <location>
        <begin position="73"/>
        <end position="88"/>
    </location>
</feature>
<evidence type="ECO:0000259" key="3">
    <source>
        <dbReference type="PROSITE" id="PS51399"/>
    </source>
</evidence>
<dbReference type="Gene3D" id="3.10.20.90">
    <property type="entry name" value="Phosphatidylinositol 3-kinase Catalytic Subunit, Chain A, domain 1"/>
    <property type="match status" value="1"/>
</dbReference>
<organism evidence="4 5">
    <name type="scientific">Powellomyces hirtus</name>
    <dbReference type="NCBI Taxonomy" id="109895"/>
    <lineage>
        <taxon>Eukaryota</taxon>
        <taxon>Fungi</taxon>
        <taxon>Fungi incertae sedis</taxon>
        <taxon>Chytridiomycota</taxon>
        <taxon>Chytridiomycota incertae sedis</taxon>
        <taxon>Chytridiomycetes</taxon>
        <taxon>Spizellomycetales</taxon>
        <taxon>Powellomycetaceae</taxon>
        <taxon>Powellomyces</taxon>
    </lineage>
</organism>
<dbReference type="GO" id="GO:0043130">
    <property type="term" value="F:ubiquitin binding"/>
    <property type="evidence" value="ECO:0007669"/>
    <property type="project" value="TreeGrafter"/>
</dbReference>
<sequence>MADKEDLISQLAGITGCTADQARFFLEANKWDIQEATSSFYEAAESGGTAAAGGESSSQAEAGPFQASGPFAGTGSFQQSSGSSGNSSKARKAPTNSSRVKTFSEMISGDPSDSDGTHSDDDEQTFYTGGEKSGLLMQDRPKNPDDLVKNILEKAARAGPPPEESRPSAGPSHFGGAGYRLGSEEEPVDGPSVPVVQAQVNRPQETIERRLIFWRNGFTIDDGELRSYEAPESQEFLRAINSGRAPTTLLNVAYDQPVEVKVTRNLEQDYTPPARKAAPAFSGSGQRLGSISVEESNLSIPGAFPGQAGGASASGSTAAAPASAAPIPVDASQPSTSIQVRLADGSRLVVKVNHTHTVGDVRRYINGSRPDITARKYVLQLSYPVKELADDNATVKDAGLINAVIVQRYV</sequence>
<dbReference type="GO" id="GO:0031468">
    <property type="term" value="P:nuclear membrane reassembly"/>
    <property type="evidence" value="ECO:0007669"/>
    <property type="project" value="TreeGrafter"/>
</dbReference>
<evidence type="ECO:0000259" key="2">
    <source>
        <dbReference type="PROSITE" id="PS50033"/>
    </source>
</evidence>
<dbReference type="GO" id="GO:0005829">
    <property type="term" value="C:cytosol"/>
    <property type="evidence" value="ECO:0007669"/>
    <property type="project" value="TreeGrafter"/>
</dbReference>
<feature type="compositionally biased region" description="Basic and acidic residues" evidence="1">
    <location>
        <begin position="139"/>
        <end position="156"/>
    </location>
</feature>
<dbReference type="PROSITE" id="PS51257">
    <property type="entry name" value="PROKAR_LIPOPROTEIN"/>
    <property type="match status" value="1"/>
</dbReference>
<dbReference type="Gene3D" id="3.30.420.210">
    <property type="entry name" value="SEP domain"/>
    <property type="match status" value="1"/>
</dbReference>
<dbReference type="GO" id="GO:0007030">
    <property type="term" value="P:Golgi organization"/>
    <property type="evidence" value="ECO:0007669"/>
    <property type="project" value="TreeGrafter"/>
</dbReference>
<dbReference type="InterPro" id="IPR001012">
    <property type="entry name" value="UBX_dom"/>
</dbReference>